<dbReference type="EMBL" id="BMAT01000851">
    <property type="protein sequence ID" value="GFR74521.1"/>
    <property type="molecule type" value="Genomic_DNA"/>
</dbReference>
<evidence type="ECO:0000256" key="8">
    <source>
        <dbReference type="ARBA" id="ARBA00023054"/>
    </source>
</evidence>
<feature type="domain" description="Dynein heavy chain AAA module D4" evidence="13">
    <location>
        <begin position="70"/>
        <end position="261"/>
    </location>
</feature>
<dbReference type="InterPro" id="IPR026983">
    <property type="entry name" value="DHC"/>
</dbReference>
<dbReference type="GO" id="GO:0005524">
    <property type="term" value="F:ATP binding"/>
    <property type="evidence" value="ECO:0007669"/>
    <property type="project" value="UniProtKB-KW"/>
</dbReference>
<keyword evidence="6" id="KW-0067">ATP-binding</keyword>
<evidence type="ECO:0000256" key="2">
    <source>
        <dbReference type="ARBA" id="ARBA00008887"/>
    </source>
</evidence>
<evidence type="ECO:0000256" key="12">
    <source>
        <dbReference type="ARBA" id="ARBA00023273"/>
    </source>
</evidence>
<evidence type="ECO:0000313" key="14">
    <source>
        <dbReference type="EMBL" id="GFR74521.1"/>
    </source>
</evidence>
<keyword evidence="9" id="KW-0969">Cilium</keyword>
<dbReference type="FunFam" id="3.40.50.300:FF:002141">
    <property type="entry name" value="Dynein heavy chain"/>
    <property type="match status" value="1"/>
</dbReference>
<sequence>MENLFAHLIPPEDKGKVKQSTLSSLIFGDFISPDLPPEMRVYQEIFSLEDFSSVATMCLEEYNQTHKTPMNLVIFRYVLEHLSRICRVLLQPGGNGLLIGVGGSGRQSLTRLAAFMAGQRLFQPEITKNYGITDWREDLKTVLKQTGGKNIATTFLITDTQIKNERFLEDIDALLNSGEVPNLFPPEEKAEIMEAVRVAAAKATGDKNAELSPLALFAFFVSQCRAKLHIIIAFSPIGDAFRNRLRLFPSLINCCTIDWFQAVRVAAAKATGDKNAELSPLALFAFFVSQCRAKLHIIIAFSPIGDAFRNRLRLFPSLINCCTIDWFQAWPDDALARVANKFLENAEIEAEEKAAVVTVCRYFHQSTRELSEKSVS</sequence>
<protein>
    <submittedName>
        <fullName evidence="14">Axonemal dynein heavy chain protein</fullName>
    </submittedName>
</protein>
<keyword evidence="10" id="KW-0505">Motor protein</keyword>
<accession>A0AAV4FNB8</accession>
<evidence type="ECO:0000256" key="3">
    <source>
        <dbReference type="ARBA" id="ARBA00022490"/>
    </source>
</evidence>
<evidence type="ECO:0000256" key="5">
    <source>
        <dbReference type="ARBA" id="ARBA00022741"/>
    </source>
</evidence>
<keyword evidence="7" id="KW-0243">Dynein</keyword>
<keyword evidence="4" id="KW-0493">Microtubule</keyword>
<dbReference type="AlphaFoldDB" id="A0AAV4FNB8"/>
<keyword evidence="5" id="KW-0547">Nucleotide-binding</keyword>
<dbReference type="Proteomes" id="UP000762676">
    <property type="component" value="Unassembled WGS sequence"/>
</dbReference>
<name>A0AAV4FNB8_9GAST</name>
<organism evidence="14 15">
    <name type="scientific">Elysia marginata</name>
    <dbReference type="NCBI Taxonomy" id="1093978"/>
    <lineage>
        <taxon>Eukaryota</taxon>
        <taxon>Metazoa</taxon>
        <taxon>Spiralia</taxon>
        <taxon>Lophotrochozoa</taxon>
        <taxon>Mollusca</taxon>
        <taxon>Gastropoda</taxon>
        <taxon>Heterobranchia</taxon>
        <taxon>Euthyneura</taxon>
        <taxon>Panpulmonata</taxon>
        <taxon>Sacoglossa</taxon>
        <taxon>Placobranchoidea</taxon>
        <taxon>Plakobranchidae</taxon>
        <taxon>Elysia</taxon>
    </lineage>
</organism>
<keyword evidence="8" id="KW-0175">Coiled coil</keyword>
<evidence type="ECO:0000256" key="6">
    <source>
        <dbReference type="ARBA" id="ARBA00022840"/>
    </source>
</evidence>
<dbReference type="SUPFAM" id="SSF52540">
    <property type="entry name" value="P-loop containing nucleoside triphosphate hydrolases"/>
    <property type="match status" value="2"/>
</dbReference>
<evidence type="ECO:0000313" key="15">
    <source>
        <dbReference type="Proteomes" id="UP000762676"/>
    </source>
</evidence>
<dbReference type="GO" id="GO:0007018">
    <property type="term" value="P:microtubule-based movement"/>
    <property type="evidence" value="ECO:0007669"/>
    <property type="project" value="InterPro"/>
</dbReference>
<proteinExistence type="inferred from homology"/>
<evidence type="ECO:0000256" key="7">
    <source>
        <dbReference type="ARBA" id="ARBA00023017"/>
    </source>
</evidence>
<reference evidence="14 15" key="1">
    <citation type="journal article" date="2021" name="Elife">
        <title>Chloroplast acquisition without the gene transfer in kleptoplastic sea slugs, Plakobranchus ocellatus.</title>
        <authorList>
            <person name="Maeda T."/>
            <person name="Takahashi S."/>
            <person name="Yoshida T."/>
            <person name="Shimamura S."/>
            <person name="Takaki Y."/>
            <person name="Nagai Y."/>
            <person name="Toyoda A."/>
            <person name="Suzuki Y."/>
            <person name="Arimoto A."/>
            <person name="Ishii H."/>
            <person name="Satoh N."/>
            <person name="Nishiyama T."/>
            <person name="Hasebe M."/>
            <person name="Maruyama T."/>
            <person name="Minagawa J."/>
            <person name="Obokata J."/>
            <person name="Shigenobu S."/>
        </authorList>
    </citation>
    <scope>NUCLEOTIDE SEQUENCE [LARGE SCALE GENOMIC DNA]</scope>
</reference>
<dbReference type="GO" id="GO:0005874">
    <property type="term" value="C:microtubule"/>
    <property type="evidence" value="ECO:0007669"/>
    <property type="project" value="UniProtKB-KW"/>
</dbReference>
<keyword evidence="11" id="KW-0206">Cytoskeleton</keyword>
<dbReference type="GO" id="GO:0030286">
    <property type="term" value="C:dynein complex"/>
    <property type="evidence" value="ECO:0007669"/>
    <property type="project" value="UniProtKB-KW"/>
</dbReference>
<comment type="subcellular location">
    <subcellularLocation>
        <location evidence="1">Cytoplasm</location>
        <location evidence="1">Cytoskeleton</location>
        <location evidence="1">Cilium axoneme</location>
    </subcellularLocation>
</comment>
<dbReference type="GO" id="GO:0051959">
    <property type="term" value="F:dynein light intermediate chain binding"/>
    <property type="evidence" value="ECO:0007669"/>
    <property type="project" value="InterPro"/>
</dbReference>
<comment type="similarity">
    <text evidence="2">Belongs to the dynein heavy chain family.</text>
</comment>
<evidence type="ECO:0000259" key="13">
    <source>
        <dbReference type="Pfam" id="PF12780"/>
    </source>
</evidence>
<keyword evidence="3" id="KW-0963">Cytoplasm</keyword>
<evidence type="ECO:0000256" key="4">
    <source>
        <dbReference type="ARBA" id="ARBA00022701"/>
    </source>
</evidence>
<keyword evidence="15" id="KW-1185">Reference proteome</keyword>
<evidence type="ECO:0000256" key="11">
    <source>
        <dbReference type="ARBA" id="ARBA00023212"/>
    </source>
</evidence>
<dbReference type="InterPro" id="IPR024317">
    <property type="entry name" value="Dynein_heavy_chain_D4_dom"/>
</dbReference>
<evidence type="ECO:0000256" key="9">
    <source>
        <dbReference type="ARBA" id="ARBA00023069"/>
    </source>
</evidence>
<comment type="caution">
    <text evidence="14">The sequence shown here is derived from an EMBL/GenBank/DDBJ whole genome shotgun (WGS) entry which is preliminary data.</text>
</comment>
<dbReference type="PANTHER" id="PTHR22878:SF70">
    <property type="entry name" value="DYNEIN HEAVY CHAIN 2, AXONEMAL"/>
    <property type="match status" value="1"/>
</dbReference>
<dbReference type="PANTHER" id="PTHR22878">
    <property type="entry name" value="DYNEIN HEAVY CHAIN 6, AXONEMAL-LIKE-RELATED"/>
    <property type="match status" value="1"/>
</dbReference>
<dbReference type="InterPro" id="IPR027417">
    <property type="entry name" value="P-loop_NTPase"/>
</dbReference>
<dbReference type="GO" id="GO:0045505">
    <property type="term" value="F:dynein intermediate chain binding"/>
    <property type="evidence" value="ECO:0007669"/>
    <property type="project" value="InterPro"/>
</dbReference>
<feature type="domain" description="Dynein heavy chain AAA module D4" evidence="13">
    <location>
        <begin position="269"/>
        <end position="373"/>
    </location>
</feature>
<dbReference type="Gene3D" id="3.40.50.300">
    <property type="entry name" value="P-loop containing nucleotide triphosphate hydrolases"/>
    <property type="match status" value="2"/>
</dbReference>
<gene>
    <name evidence="14" type="ORF">ElyMa_000432200</name>
</gene>
<keyword evidence="12" id="KW-0966">Cell projection</keyword>
<dbReference type="GO" id="GO:0005930">
    <property type="term" value="C:axoneme"/>
    <property type="evidence" value="ECO:0007669"/>
    <property type="project" value="UniProtKB-SubCell"/>
</dbReference>
<evidence type="ECO:0000256" key="10">
    <source>
        <dbReference type="ARBA" id="ARBA00023175"/>
    </source>
</evidence>
<dbReference type="Pfam" id="PF12780">
    <property type="entry name" value="AAA_8"/>
    <property type="match status" value="2"/>
</dbReference>
<evidence type="ECO:0000256" key="1">
    <source>
        <dbReference type="ARBA" id="ARBA00004430"/>
    </source>
</evidence>